<dbReference type="NCBIfam" id="NF001785">
    <property type="entry name" value="PRK00517.2-2"/>
    <property type="match status" value="1"/>
</dbReference>
<dbReference type="InterPro" id="IPR004498">
    <property type="entry name" value="Ribosomal_PrmA_MeTrfase"/>
</dbReference>
<keyword evidence="4 6" id="KW-0808">Transferase</keyword>
<dbReference type="InterPro" id="IPR029063">
    <property type="entry name" value="SAM-dependent_MTases_sf"/>
</dbReference>
<dbReference type="AlphaFoldDB" id="B2RIK0"/>
<dbReference type="HOGENOM" id="CLU_049382_0_0_10"/>
<gene>
    <name evidence="6" type="primary">prmA</name>
    <name evidence="7" type="ordered locus">PGN_0676</name>
</gene>
<keyword evidence="2 6" id="KW-0963">Cytoplasm</keyword>
<dbReference type="Pfam" id="PF06325">
    <property type="entry name" value="PrmA"/>
    <property type="match status" value="1"/>
</dbReference>
<keyword evidence="5 6" id="KW-0949">S-adenosyl-L-methionine</keyword>
<accession>B2RIK0</accession>
<evidence type="ECO:0000256" key="2">
    <source>
        <dbReference type="ARBA" id="ARBA00022490"/>
    </source>
</evidence>
<sequence>MWTALSQQTYQTTQPTSTLFAMKYIAYTFELTHRPDELTLETAYDLLSAELAEIGFESFEQNETCLRAYIPVSTDIASDIPTLLEQFPLPGLLWQYSSEIQPDINWNEQWEKNFFRPIRIEDKCLVRAPFHPTDPDIPLELIISPRMAFGTGHHETTSLMMSYLLDMDLRGLRVLDMGCGTGILAILARKLGASSVTAIDIDDWCIRNTSENAALNDIRDIDVRIGDASLLADCPIFDLIIANINRNILLNDMSAYRSRLGNGGTLLLSGFYTEDIPILTECAEILGLTLSETRSRNNWAALRFTPDPPKR</sequence>
<keyword evidence="7" id="KW-0689">Ribosomal protein</keyword>
<dbReference type="GO" id="GO:0032259">
    <property type="term" value="P:methylation"/>
    <property type="evidence" value="ECO:0007669"/>
    <property type="project" value="UniProtKB-KW"/>
</dbReference>
<feature type="binding site" evidence="6">
    <location>
        <position position="243"/>
    </location>
    <ligand>
        <name>S-adenosyl-L-methionine</name>
        <dbReference type="ChEBI" id="CHEBI:59789"/>
    </ligand>
</feature>
<keyword evidence="7" id="KW-0687">Ribonucleoprotein</keyword>
<dbReference type="eggNOG" id="COG2264">
    <property type="taxonomic scope" value="Bacteria"/>
</dbReference>
<dbReference type="SUPFAM" id="SSF53335">
    <property type="entry name" value="S-adenosyl-L-methionine-dependent methyltransferases"/>
    <property type="match status" value="1"/>
</dbReference>
<comment type="function">
    <text evidence="6">Methylates ribosomal protein L11.</text>
</comment>
<proteinExistence type="inferred from homology"/>
<dbReference type="GO" id="GO:0016279">
    <property type="term" value="F:protein-lysine N-methyltransferase activity"/>
    <property type="evidence" value="ECO:0007669"/>
    <property type="project" value="RHEA"/>
</dbReference>
<organism evidence="7 8">
    <name type="scientific">Porphyromonas gingivalis (strain ATCC 33277 / DSM 20709 / CIP 103683 / JCM 12257 / NCTC 11834 / 2561)</name>
    <dbReference type="NCBI Taxonomy" id="431947"/>
    <lineage>
        <taxon>Bacteria</taxon>
        <taxon>Pseudomonadati</taxon>
        <taxon>Bacteroidota</taxon>
        <taxon>Bacteroidia</taxon>
        <taxon>Bacteroidales</taxon>
        <taxon>Porphyromonadaceae</taxon>
        <taxon>Porphyromonas</taxon>
    </lineage>
</organism>
<evidence type="ECO:0000313" key="8">
    <source>
        <dbReference type="Proteomes" id="UP000008842"/>
    </source>
</evidence>
<feature type="binding site" evidence="6">
    <location>
        <position position="178"/>
    </location>
    <ligand>
        <name>S-adenosyl-L-methionine</name>
        <dbReference type="ChEBI" id="CHEBI:59789"/>
    </ligand>
</feature>
<dbReference type="HAMAP" id="MF_00735">
    <property type="entry name" value="Methyltr_PrmA"/>
    <property type="match status" value="1"/>
</dbReference>
<dbReference type="GO" id="GO:0005840">
    <property type="term" value="C:ribosome"/>
    <property type="evidence" value="ECO:0007669"/>
    <property type="project" value="UniProtKB-KW"/>
</dbReference>
<dbReference type="CDD" id="cd02440">
    <property type="entry name" value="AdoMet_MTases"/>
    <property type="match status" value="1"/>
</dbReference>
<dbReference type="Proteomes" id="UP000008842">
    <property type="component" value="Chromosome"/>
</dbReference>
<dbReference type="PANTHER" id="PTHR43648:SF1">
    <property type="entry name" value="ELECTRON TRANSFER FLAVOPROTEIN BETA SUBUNIT LYSINE METHYLTRANSFERASE"/>
    <property type="match status" value="1"/>
</dbReference>
<dbReference type="KEGG" id="pgn:PGN_0676"/>
<feature type="binding site" evidence="6">
    <location>
        <position position="157"/>
    </location>
    <ligand>
        <name>S-adenosyl-L-methionine</name>
        <dbReference type="ChEBI" id="CHEBI:59789"/>
    </ligand>
</feature>
<dbReference type="PANTHER" id="PTHR43648">
    <property type="entry name" value="ELECTRON TRANSFER FLAVOPROTEIN BETA SUBUNIT LYSINE METHYLTRANSFERASE"/>
    <property type="match status" value="1"/>
</dbReference>
<evidence type="ECO:0000313" key="7">
    <source>
        <dbReference type="EMBL" id="BAG33195.1"/>
    </source>
</evidence>
<evidence type="ECO:0000256" key="1">
    <source>
        <dbReference type="ARBA" id="ARBA00009741"/>
    </source>
</evidence>
<comment type="similarity">
    <text evidence="1 6">Belongs to the methyltransferase superfamily. PrmA family.</text>
</comment>
<comment type="subcellular location">
    <subcellularLocation>
        <location evidence="6">Cytoplasm</location>
    </subcellularLocation>
</comment>
<dbReference type="Gene3D" id="3.40.50.150">
    <property type="entry name" value="Vaccinia Virus protein VP39"/>
    <property type="match status" value="1"/>
</dbReference>
<evidence type="ECO:0000256" key="3">
    <source>
        <dbReference type="ARBA" id="ARBA00022603"/>
    </source>
</evidence>
<name>B2RIK0_PORG3</name>
<dbReference type="EMBL" id="AP009380">
    <property type="protein sequence ID" value="BAG33195.1"/>
    <property type="molecule type" value="Genomic_DNA"/>
</dbReference>
<feature type="binding site" evidence="6">
    <location>
        <position position="200"/>
    </location>
    <ligand>
        <name>S-adenosyl-L-methionine</name>
        <dbReference type="ChEBI" id="CHEBI:59789"/>
    </ligand>
</feature>
<dbReference type="InterPro" id="IPR050078">
    <property type="entry name" value="Ribosomal_L11_MeTrfase_PrmA"/>
</dbReference>
<evidence type="ECO:0000256" key="5">
    <source>
        <dbReference type="ARBA" id="ARBA00022691"/>
    </source>
</evidence>
<protein>
    <recommendedName>
        <fullName evidence="6">Ribosomal protein L11 methyltransferase</fullName>
        <shortName evidence="6">L11 Mtase</shortName>
        <ecNumber evidence="6">2.1.1.-</ecNumber>
    </recommendedName>
</protein>
<comment type="catalytic activity">
    <reaction evidence="6">
        <text>L-lysyl-[protein] + 3 S-adenosyl-L-methionine = N(6),N(6),N(6)-trimethyl-L-lysyl-[protein] + 3 S-adenosyl-L-homocysteine + 3 H(+)</text>
        <dbReference type="Rhea" id="RHEA:54192"/>
        <dbReference type="Rhea" id="RHEA-COMP:9752"/>
        <dbReference type="Rhea" id="RHEA-COMP:13826"/>
        <dbReference type="ChEBI" id="CHEBI:15378"/>
        <dbReference type="ChEBI" id="CHEBI:29969"/>
        <dbReference type="ChEBI" id="CHEBI:57856"/>
        <dbReference type="ChEBI" id="CHEBI:59789"/>
        <dbReference type="ChEBI" id="CHEBI:61961"/>
    </reaction>
</comment>
<evidence type="ECO:0000256" key="4">
    <source>
        <dbReference type="ARBA" id="ARBA00022679"/>
    </source>
</evidence>
<evidence type="ECO:0000256" key="6">
    <source>
        <dbReference type="HAMAP-Rule" id="MF_00735"/>
    </source>
</evidence>
<dbReference type="EC" id="2.1.1.-" evidence="6"/>
<reference evidence="7 8" key="1">
    <citation type="journal article" date="2008" name="DNA Res.">
        <title>Determination of the genome sequence of Porphyromonas gingivalis strain ATCC 33277 and genomic comparison with strain W83 revealed extensive genome rearrangements in P. gingivalis.</title>
        <authorList>
            <person name="Naito M."/>
            <person name="Hirakawa H."/>
            <person name="Yamashita A."/>
            <person name="Ohara N."/>
            <person name="Shoji M."/>
            <person name="Yukitake H."/>
            <person name="Nakayama K."/>
            <person name="Toh H."/>
            <person name="Yoshimura F."/>
            <person name="Kuhara S."/>
            <person name="Hattori M."/>
            <person name="Hayashi T."/>
            <person name="Nakayama K."/>
        </authorList>
    </citation>
    <scope>NUCLEOTIDE SEQUENCE [LARGE SCALE GENOMIC DNA]</scope>
    <source>
        <strain evidence="8">ATCC 33277 / DSM 20709 / CIP 103683 / JCM 12257 / NCTC 11834 / 2561</strain>
    </source>
</reference>
<dbReference type="GO" id="GO:0005737">
    <property type="term" value="C:cytoplasm"/>
    <property type="evidence" value="ECO:0007669"/>
    <property type="project" value="UniProtKB-SubCell"/>
</dbReference>
<keyword evidence="3 6" id="KW-0489">Methyltransferase</keyword>